<comment type="caution">
    <text evidence="1">The sequence shown here is derived from an EMBL/GenBank/DDBJ whole genome shotgun (WGS) entry which is preliminary data.</text>
</comment>
<sequence>MKWESLMKEIEEEQQMKCWCVDPISSQQHHNTKVFLNNELELPTFLSMVHSRKQIFWPNIICRLPRKVSKWAEQKKH</sequence>
<dbReference type="EMBL" id="JACBKZ010000006">
    <property type="protein sequence ID" value="KAF5949231.1"/>
    <property type="molecule type" value="Genomic_DNA"/>
</dbReference>
<accession>A0A7J7HAG9</accession>
<dbReference type="AlphaFoldDB" id="A0A7J7HAG9"/>
<evidence type="ECO:0000313" key="2">
    <source>
        <dbReference type="Proteomes" id="UP000593564"/>
    </source>
</evidence>
<gene>
    <name evidence="1" type="ORF">HYC85_015188</name>
</gene>
<organism evidence="1 2">
    <name type="scientific">Camellia sinensis</name>
    <name type="common">Tea plant</name>
    <name type="synonym">Thea sinensis</name>
    <dbReference type="NCBI Taxonomy" id="4442"/>
    <lineage>
        <taxon>Eukaryota</taxon>
        <taxon>Viridiplantae</taxon>
        <taxon>Streptophyta</taxon>
        <taxon>Embryophyta</taxon>
        <taxon>Tracheophyta</taxon>
        <taxon>Spermatophyta</taxon>
        <taxon>Magnoliopsida</taxon>
        <taxon>eudicotyledons</taxon>
        <taxon>Gunneridae</taxon>
        <taxon>Pentapetalae</taxon>
        <taxon>asterids</taxon>
        <taxon>Ericales</taxon>
        <taxon>Theaceae</taxon>
        <taxon>Camellia</taxon>
    </lineage>
</organism>
<dbReference type="Proteomes" id="UP000593564">
    <property type="component" value="Unassembled WGS sequence"/>
</dbReference>
<protein>
    <submittedName>
        <fullName evidence="1">Uncharacterized protein</fullName>
    </submittedName>
</protein>
<reference evidence="1 2" key="2">
    <citation type="submission" date="2020-07" db="EMBL/GenBank/DDBJ databases">
        <title>Genome assembly of wild tea tree DASZ reveals pedigree and selection history of tea varieties.</title>
        <authorList>
            <person name="Zhang W."/>
        </authorList>
    </citation>
    <scope>NUCLEOTIDE SEQUENCE [LARGE SCALE GENOMIC DNA]</scope>
    <source>
        <strain evidence="2">cv. G240</strain>
        <tissue evidence="1">Leaf</tissue>
    </source>
</reference>
<name>A0A7J7HAG9_CAMSI</name>
<evidence type="ECO:0000313" key="1">
    <source>
        <dbReference type="EMBL" id="KAF5949231.1"/>
    </source>
</evidence>
<reference evidence="2" key="1">
    <citation type="journal article" date="2020" name="Nat. Commun.">
        <title>Genome assembly of wild tea tree DASZ reveals pedigree and selection history of tea varieties.</title>
        <authorList>
            <person name="Zhang W."/>
            <person name="Zhang Y."/>
            <person name="Qiu H."/>
            <person name="Guo Y."/>
            <person name="Wan H."/>
            <person name="Zhang X."/>
            <person name="Scossa F."/>
            <person name="Alseekh S."/>
            <person name="Zhang Q."/>
            <person name="Wang P."/>
            <person name="Xu L."/>
            <person name="Schmidt M.H."/>
            <person name="Jia X."/>
            <person name="Li D."/>
            <person name="Zhu A."/>
            <person name="Guo F."/>
            <person name="Chen W."/>
            <person name="Ni D."/>
            <person name="Usadel B."/>
            <person name="Fernie A.R."/>
            <person name="Wen W."/>
        </authorList>
    </citation>
    <scope>NUCLEOTIDE SEQUENCE [LARGE SCALE GENOMIC DNA]</scope>
    <source>
        <strain evidence="2">cv. G240</strain>
    </source>
</reference>
<proteinExistence type="predicted"/>
<keyword evidence="2" id="KW-1185">Reference proteome</keyword>